<dbReference type="OrthoDB" id="9983919at2759"/>
<dbReference type="STRING" id="1314782.A0A165VM01"/>
<feature type="domain" description="Hemerythrin-like" evidence="1">
    <location>
        <begin position="6"/>
        <end position="125"/>
    </location>
</feature>
<dbReference type="Gene3D" id="1.20.120.520">
    <property type="entry name" value="nmb1532 protein domain like"/>
    <property type="match status" value="1"/>
</dbReference>
<keyword evidence="3" id="KW-1185">Reference proteome</keyword>
<dbReference type="EMBL" id="KV425553">
    <property type="protein sequence ID" value="KZT29871.1"/>
    <property type="molecule type" value="Genomic_DNA"/>
</dbReference>
<proteinExistence type="predicted"/>
<name>A0A165VM01_9AGAM</name>
<organism evidence="2 3">
    <name type="scientific">Neolentinus lepideus HHB14362 ss-1</name>
    <dbReference type="NCBI Taxonomy" id="1314782"/>
    <lineage>
        <taxon>Eukaryota</taxon>
        <taxon>Fungi</taxon>
        <taxon>Dikarya</taxon>
        <taxon>Basidiomycota</taxon>
        <taxon>Agaricomycotina</taxon>
        <taxon>Agaricomycetes</taxon>
        <taxon>Gloeophyllales</taxon>
        <taxon>Gloeophyllaceae</taxon>
        <taxon>Neolentinus</taxon>
    </lineage>
</organism>
<dbReference type="Pfam" id="PF01814">
    <property type="entry name" value="Hemerythrin"/>
    <property type="match status" value="1"/>
</dbReference>
<reference evidence="2 3" key="1">
    <citation type="journal article" date="2016" name="Mol. Biol. Evol.">
        <title>Comparative Genomics of Early-Diverging Mushroom-Forming Fungi Provides Insights into the Origins of Lignocellulose Decay Capabilities.</title>
        <authorList>
            <person name="Nagy L.G."/>
            <person name="Riley R."/>
            <person name="Tritt A."/>
            <person name="Adam C."/>
            <person name="Daum C."/>
            <person name="Floudas D."/>
            <person name="Sun H."/>
            <person name="Yadav J.S."/>
            <person name="Pangilinan J."/>
            <person name="Larsson K.H."/>
            <person name="Matsuura K."/>
            <person name="Barry K."/>
            <person name="Labutti K."/>
            <person name="Kuo R."/>
            <person name="Ohm R.A."/>
            <person name="Bhattacharya S.S."/>
            <person name="Shirouzu T."/>
            <person name="Yoshinaga Y."/>
            <person name="Martin F.M."/>
            <person name="Grigoriev I.V."/>
            <person name="Hibbett D.S."/>
        </authorList>
    </citation>
    <scope>NUCLEOTIDE SEQUENCE [LARGE SCALE GENOMIC DNA]</scope>
    <source>
        <strain evidence="2 3">HHB14362 ss-1</strain>
    </source>
</reference>
<gene>
    <name evidence="2" type="ORF">NEOLEDRAFT_1055295</name>
</gene>
<accession>A0A165VM01</accession>
<dbReference type="AlphaFoldDB" id="A0A165VM01"/>
<dbReference type="InParanoid" id="A0A165VM01"/>
<sequence length="198" mass="22706">MAGKTLTAAIKDDHQEMYDYYDAYKKASGDTDAHERWARQLTWEVARHAVGEEIVVYPLMEKHLGAKGIELADHDRAEHQRVKEDLYHLESLTAGTEDYDKTMKKIMEHLRPHNDDEEQTDLPMLEPALGEEGSKAAAAEFKRTKKFVPTRTHPSAPNKPPFETFAAFLAAPVDKLKDEFAKFPTDEMKEELKEELQH</sequence>
<evidence type="ECO:0000313" key="3">
    <source>
        <dbReference type="Proteomes" id="UP000076761"/>
    </source>
</evidence>
<dbReference type="InterPro" id="IPR012312">
    <property type="entry name" value="Hemerythrin-like"/>
</dbReference>
<dbReference type="Proteomes" id="UP000076761">
    <property type="component" value="Unassembled WGS sequence"/>
</dbReference>
<dbReference type="PANTHER" id="PTHR35585">
    <property type="entry name" value="HHE DOMAIN PROTEIN (AFU_ORTHOLOGUE AFUA_4G00730)"/>
    <property type="match status" value="1"/>
</dbReference>
<protein>
    <recommendedName>
        <fullName evidence="1">Hemerythrin-like domain-containing protein</fullName>
    </recommendedName>
</protein>
<evidence type="ECO:0000313" key="2">
    <source>
        <dbReference type="EMBL" id="KZT29871.1"/>
    </source>
</evidence>
<dbReference type="PANTHER" id="PTHR35585:SF1">
    <property type="entry name" value="HHE DOMAIN PROTEIN (AFU_ORTHOLOGUE AFUA_4G00730)"/>
    <property type="match status" value="1"/>
</dbReference>
<evidence type="ECO:0000259" key="1">
    <source>
        <dbReference type="Pfam" id="PF01814"/>
    </source>
</evidence>